<accession>A0ABW2K9D3</accession>
<dbReference type="InterPro" id="IPR014729">
    <property type="entry name" value="Rossmann-like_a/b/a_fold"/>
</dbReference>
<comment type="catalytic activity">
    <reaction evidence="8">
        <text>L-aspartate + L-glutamine + ATP + H2O = L-asparagine + L-glutamate + AMP + diphosphate + H(+)</text>
        <dbReference type="Rhea" id="RHEA:12228"/>
        <dbReference type="ChEBI" id="CHEBI:15377"/>
        <dbReference type="ChEBI" id="CHEBI:15378"/>
        <dbReference type="ChEBI" id="CHEBI:29985"/>
        <dbReference type="ChEBI" id="CHEBI:29991"/>
        <dbReference type="ChEBI" id="CHEBI:30616"/>
        <dbReference type="ChEBI" id="CHEBI:33019"/>
        <dbReference type="ChEBI" id="CHEBI:58048"/>
        <dbReference type="ChEBI" id="CHEBI:58359"/>
        <dbReference type="ChEBI" id="CHEBI:456215"/>
        <dbReference type="EC" id="6.3.5.4"/>
    </reaction>
</comment>
<comment type="pathway">
    <text evidence="1">Amino-acid biosynthesis; L-asparagine biosynthesis; L-asparagine from L-aspartate (L-Gln route): step 1/1.</text>
</comment>
<dbReference type="Gene3D" id="3.60.20.10">
    <property type="entry name" value="Glutamine Phosphoribosylpyrophosphate, subunit 1, domain 1"/>
    <property type="match status" value="1"/>
</dbReference>
<evidence type="ECO:0000313" key="11">
    <source>
        <dbReference type="EMBL" id="MFC7322735.1"/>
    </source>
</evidence>
<keyword evidence="12" id="KW-1185">Reference proteome</keyword>
<dbReference type="Gene3D" id="3.40.50.620">
    <property type="entry name" value="HUPs"/>
    <property type="match status" value="2"/>
</dbReference>
<dbReference type="Proteomes" id="UP001596494">
    <property type="component" value="Unassembled WGS sequence"/>
</dbReference>
<dbReference type="Pfam" id="PF13537">
    <property type="entry name" value="GATase_7"/>
    <property type="match status" value="1"/>
</dbReference>
<dbReference type="Pfam" id="PF00733">
    <property type="entry name" value="Asn_synthase"/>
    <property type="match status" value="1"/>
</dbReference>
<evidence type="ECO:0000256" key="7">
    <source>
        <dbReference type="ARBA" id="ARBA00022962"/>
    </source>
</evidence>
<organism evidence="11 12">
    <name type="scientific">Halobacillus campisalis</name>
    <dbReference type="NCBI Taxonomy" id="435909"/>
    <lineage>
        <taxon>Bacteria</taxon>
        <taxon>Bacillati</taxon>
        <taxon>Bacillota</taxon>
        <taxon>Bacilli</taxon>
        <taxon>Bacillales</taxon>
        <taxon>Bacillaceae</taxon>
        <taxon>Halobacillus</taxon>
    </lineage>
</organism>
<evidence type="ECO:0000259" key="9">
    <source>
        <dbReference type="Pfam" id="PF00733"/>
    </source>
</evidence>
<comment type="similarity">
    <text evidence="2">Belongs to the asparagine synthetase family.</text>
</comment>
<feature type="domain" description="Glutamine amidotransferase type-2" evidence="10">
    <location>
        <begin position="58"/>
        <end position="163"/>
    </location>
</feature>
<keyword evidence="6" id="KW-0061">Asparagine biosynthesis</keyword>
<dbReference type="InterPro" id="IPR033738">
    <property type="entry name" value="AsnB_N"/>
</dbReference>
<dbReference type="EC" id="6.3.5.4" evidence="3"/>
<reference evidence="12" key="1">
    <citation type="journal article" date="2019" name="Int. J. Syst. Evol. Microbiol.">
        <title>The Global Catalogue of Microorganisms (GCM) 10K type strain sequencing project: providing services to taxonomists for standard genome sequencing and annotation.</title>
        <authorList>
            <consortium name="The Broad Institute Genomics Platform"/>
            <consortium name="The Broad Institute Genome Sequencing Center for Infectious Disease"/>
            <person name="Wu L."/>
            <person name="Ma J."/>
        </authorList>
    </citation>
    <scope>NUCLEOTIDE SEQUENCE [LARGE SCALE GENOMIC DNA]</scope>
    <source>
        <strain evidence="12">CCUG 73951</strain>
    </source>
</reference>
<evidence type="ECO:0000256" key="3">
    <source>
        <dbReference type="ARBA" id="ARBA00012737"/>
    </source>
</evidence>
<dbReference type="SUPFAM" id="SSF52402">
    <property type="entry name" value="Adenine nucleotide alpha hydrolases-like"/>
    <property type="match status" value="1"/>
</dbReference>
<evidence type="ECO:0000256" key="8">
    <source>
        <dbReference type="ARBA" id="ARBA00048741"/>
    </source>
</evidence>
<keyword evidence="5" id="KW-0067">ATP-binding</keyword>
<dbReference type="EMBL" id="JBHTBY010000017">
    <property type="protein sequence ID" value="MFC7322735.1"/>
    <property type="molecule type" value="Genomic_DNA"/>
</dbReference>
<dbReference type="CDD" id="cd00712">
    <property type="entry name" value="AsnB"/>
    <property type="match status" value="1"/>
</dbReference>
<evidence type="ECO:0000256" key="1">
    <source>
        <dbReference type="ARBA" id="ARBA00005187"/>
    </source>
</evidence>
<dbReference type="SUPFAM" id="SSF56235">
    <property type="entry name" value="N-terminal nucleophile aminohydrolases (Ntn hydrolases)"/>
    <property type="match status" value="1"/>
</dbReference>
<keyword evidence="7" id="KW-0315">Glutamine amidotransferase</keyword>
<evidence type="ECO:0000256" key="6">
    <source>
        <dbReference type="ARBA" id="ARBA00022888"/>
    </source>
</evidence>
<evidence type="ECO:0000313" key="12">
    <source>
        <dbReference type="Proteomes" id="UP001596494"/>
    </source>
</evidence>
<evidence type="ECO:0000256" key="4">
    <source>
        <dbReference type="ARBA" id="ARBA00022741"/>
    </source>
</evidence>
<keyword evidence="6" id="KW-0028">Amino-acid biosynthesis</keyword>
<feature type="domain" description="Asparagine synthetase" evidence="9">
    <location>
        <begin position="245"/>
        <end position="570"/>
    </location>
</feature>
<keyword evidence="4" id="KW-0547">Nucleotide-binding</keyword>
<dbReference type="InterPro" id="IPR051786">
    <property type="entry name" value="ASN_synthetase/amidase"/>
</dbReference>
<proteinExistence type="inferred from homology"/>
<evidence type="ECO:0000259" key="10">
    <source>
        <dbReference type="Pfam" id="PF13537"/>
    </source>
</evidence>
<dbReference type="InterPro" id="IPR017932">
    <property type="entry name" value="GATase_2_dom"/>
</dbReference>
<dbReference type="RefSeq" id="WP_289215100.1">
    <property type="nucleotide sequence ID" value="NZ_JAPVRC010000002.1"/>
</dbReference>
<dbReference type="PANTHER" id="PTHR43284:SF1">
    <property type="entry name" value="ASPARAGINE SYNTHETASE"/>
    <property type="match status" value="1"/>
</dbReference>
<comment type="caution">
    <text evidence="11">The sequence shown here is derived from an EMBL/GenBank/DDBJ whole genome shotgun (WGS) entry which is preliminary data.</text>
</comment>
<gene>
    <name evidence="11" type="ORF">ACFQMN_17870</name>
</gene>
<evidence type="ECO:0000256" key="5">
    <source>
        <dbReference type="ARBA" id="ARBA00022840"/>
    </source>
</evidence>
<dbReference type="InterPro" id="IPR029055">
    <property type="entry name" value="Ntn_hydrolases_N"/>
</dbReference>
<dbReference type="InterPro" id="IPR006426">
    <property type="entry name" value="Asn_synth_AEB"/>
</dbReference>
<dbReference type="PIRSF" id="PIRSF001589">
    <property type="entry name" value="Asn_synthetase_glu-h"/>
    <property type="match status" value="1"/>
</dbReference>
<evidence type="ECO:0000256" key="2">
    <source>
        <dbReference type="ARBA" id="ARBA00005752"/>
    </source>
</evidence>
<dbReference type="PANTHER" id="PTHR43284">
    <property type="entry name" value="ASPARAGINE SYNTHETASE (GLUTAMINE-HYDROLYZING)"/>
    <property type="match status" value="1"/>
</dbReference>
<dbReference type="InterPro" id="IPR001962">
    <property type="entry name" value="Asn_synthase"/>
</dbReference>
<name>A0ABW2K9D3_9BACI</name>
<protein>
    <recommendedName>
        <fullName evidence="3">asparagine synthase (glutamine-hydrolyzing)</fullName>
        <ecNumber evidence="3">6.3.5.4</ecNumber>
    </recommendedName>
</protein>
<sequence>MGAIVGIYNFNKEPSSQVHRNGMMNALQKFPADDVQTWDQDNIFLGCHAQWITPESVGEKLPYYDPERNLAITADAIIDNRQELFDALGVSKTLRLKMPDSKLILLAYHKWGEESPKHLIGDFAFMIWDEREQKLFGARDFSGSRTLYYFKDTHRFIFSTIIHPFFTLPYIEKKLDEQWLAEYLTISGMIDSVDAVLTPYKTIQQIPPSHSITIRQGEIYFHKYCSLKPGKQIKYKSNQDYVEAFQEVFQKAVDSRLRTHRNIGAQLSGGLDSGAVVGFASNTLQRENKLLHTFSYIPPKDFEDFTPKQLIADESPNINLTVKHVGGIIPHYLDFEGKDSYSEMDEFLEAMEMPYKFVENSFWLKGMFEKAHQENIGVLLNGDRGNFTISWGSALDYYATLLKKMKWLRLTHELHNYSQKVGGARFGRLPSIAKIAFPTISKLLSSEPSIRFPMLVNPEFEKKNGVLQKLTGHGIDDTGWLKASTIYEERRSLFEDMFPWSTGNTLTAKLSLRYSLWKRDPTNDLRVVQFCLALPEEQFIQSGVDRSLVRRSTEKLLPDEIRLNQKTRGVQGVDWVHRMIPHWECFAEEVQELSKDPEMQKYINMDVIKKASLKLKEKPNPAFATNADYRLLMRSLIVYRHIKSFH</sequence>